<evidence type="ECO:0000256" key="1">
    <source>
        <dbReference type="ARBA" id="ARBA00001933"/>
    </source>
</evidence>
<comment type="subunit">
    <text evidence="3">Homodimer.</text>
</comment>
<keyword evidence="9" id="KW-1185">Reference proteome</keyword>
<dbReference type="EMBL" id="WINI01000003">
    <property type="protein sequence ID" value="MQR00510.1"/>
    <property type="molecule type" value="Genomic_DNA"/>
</dbReference>
<comment type="cofactor">
    <cofactor evidence="1">
        <name>pyridoxal 5'-phosphate</name>
        <dbReference type="ChEBI" id="CHEBI:597326"/>
    </cofactor>
</comment>
<dbReference type="OrthoDB" id="9766445at2"/>
<dbReference type="Gene3D" id="3.40.640.10">
    <property type="entry name" value="Type I PLP-dependent aspartate aminotransferase-like (Major domain)"/>
    <property type="match status" value="1"/>
</dbReference>
<dbReference type="InterPro" id="IPR015421">
    <property type="entry name" value="PyrdxlP-dep_Trfase_major"/>
</dbReference>
<evidence type="ECO:0000256" key="6">
    <source>
        <dbReference type="ARBA" id="ARBA00022898"/>
    </source>
</evidence>
<evidence type="ECO:0000313" key="8">
    <source>
        <dbReference type="EMBL" id="MQR00510.1"/>
    </source>
</evidence>
<gene>
    <name evidence="8" type="ORF">GEV47_07425</name>
</gene>
<evidence type="ECO:0000256" key="2">
    <source>
        <dbReference type="ARBA" id="ARBA00007441"/>
    </source>
</evidence>
<dbReference type="InterPro" id="IPR015422">
    <property type="entry name" value="PyrdxlP-dep_Trfase_small"/>
</dbReference>
<dbReference type="InterPro" id="IPR000796">
    <property type="entry name" value="Asp_trans"/>
</dbReference>
<dbReference type="AlphaFoldDB" id="A0A843YNG9"/>
<evidence type="ECO:0000313" key="9">
    <source>
        <dbReference type="Proteomes" id="UP000451565"/>
    </source>
</evidence>
<evidence type="ECO:0000256" key="5">
    <source>
        <dbReference type="ARBA" id="ARBA00022679"/>
    </source>
</evidence>
<dbReference type="SUPFAM" id="SSF53383">
    <property type="entry name" value="PLP-dependent transferases"/>
    <property type="match status" value="1"/>
</dbReference>
<dbReference type="Pfam" id="PF00155">
    <property type="entry name" value="Aminotran_1_2"/>
    <property type="match status" value="1"/>
</dbReference>
<keyword evidence="5 8" id="KW-0808">Transferase</keyword>
<proteinExistence type="inferred from homology"/>
<feature type="domain" description="Aminotransferase class I/classII large" evidence="7">
    <location>
        <begin position="27"/>
        <end position="391"/>
    </location>
</feature>
<organism evidence="8 9">
    <name type="scientific">Glaciimonas soli</name>
    <dbReference type="NCBI Taxonomy" id="2590999"/>
    <lineage>
        <taxon>Bacteria</taxon>
        <taxon>Pseudomonadati</taxon>
        <taxon>Pseudomonadota</taxon>
        <taxon>Betaproteobacteria</taxon>
        <taxon>Burkholderiales</taxon>
        <taxon>Oxalobacteraceae</taxon>
        <taxon>Glaciimonas</taxon>
    </lineage>
</organism>
<keyword evidence="6" id="KW-0663">Pyridoxal phosphate</keyword>
<dbReference type="GO" id="GO:0030170">
    <property type="term" value="F:pyridoxal phosphate binding"/>
    <property type="evidence" value="ECO:0007669"/>
    <property type="project" value="InterPro"/>
</dbReference>
<accession>A0A843YNG9</accession>
<dbReference type="InterPro" id="IPR015424">
    <property type="entry name" value="PyrdxlP-dep_Trfase"/>
</dbReference>
<dbReference type="NCBIfam" id="NF006719">
    <property type="entry name" value="PRK09257.1"/>
    <property type="match status" value="1"/>
</dbReference>
<comment type="caution">
    <text evidence="8">The sequence shown here is derived from an EMBL/GenBank/DDBJ whole genome shotgun (WGS) entry which is preliminary data.</text>
</comment>
<dbReference type="CDD" id="cd00609">
    <property type="entry name" value="AAT_like"/>
    <property type="match status" value="1"/>
</dbReference>
<dbReference type="GO" id="GO:0042802">
    <property type="term" value="F:identical protein binding"/>
    <property type="evidence" value="ECO:0007669"/>
    <property type="project" value="TreeGrafter"/>
</dbReference>
<sequence>MFEHVDHYPGDPILSLLEKFGHDTRPNKVNLSIGLYYDENGKIPVLKSVQAAAKIVQEKAEPHTYLPMEGLAAYREAVQHLLFGRDSAALRDNRVATIQSVGGSGALRVAADFIKTYLPDSAVWISDPSWDNHHALFTAARIQVHTYPYYDAVTNNINFGGMLETLNTLPAKSIVLMQPCCHNPTGLDLNHAQWKEVIGVLQQRNLIPFLDIAYQGFGDGIEEDAWVVRAMADAGLTMVVTNSFSKNFSLYGERCGGLSFVCPSAKEAALVLGQLKAGVRRIYSSPPLFGSKLVATVLHDADLRQQWDREVAAMRDRIKTMREKLRNSLTAHAPSVDGSYLVNQRGMFSYTGFTAAEVDSLREDSAIYLIRSGRLCIPGLNNQNVESVAQAMAETLKKRA</sequence>
<dbReference type="Gene3D" id="3.90.1150.10">
    <property type="entry name" value="Aspartate Aminotransferase, domain 1"/>
    <property type="match status" value="1"/>
</dbReference>
<dbReference type="InterPro" id="IPR004839">
    <property type="entry name" value="Aminotransferase_I/II_large"/>
</dbReference>
<dbReference type="GO" id="GO:0033585">
    <property type="term" value="P:L-phenylalanine biosynthetic process from chorismate via phenylpyruvate"/>
    <property type="evidence" value="ECO:0007669"/>
    <property type="project" value="TreeGrafter"/>
</dbReference>
<dbReference type="GO" id="GO:0004838">
    <property type="term" value="F:L-tyrosine-2-oxoglutarate transaminase activity"/>
    <property type="evidence" value="ECO:0007669"/>
    <property type="project" value="TreeGrafter"/>
</dbReference>
<evidence type="ECO:0000256" key="4">
    <source>
        <dbReference type="ARBA" id="ARBA00022576"/>
    </source>
</evidence>
<protein>
    <submittedName>
        <fullName evidence="8">Aminotransferase class I/II-fold pyridoxal phosphate-dependent enzyme</fullName>
    </submittedName>
</protein>
<name>A0A843YNG9_9BURK</name>
<dbReference type="FunFam" id="3.40.640.10:FF:000015">
    <property type="entry name" value="Aspartate aminotransferase"/>
    <property type="match status" value="1"/>
</dbReference>
<dbReference type="Proteomes" id="UP000451565">
    <property type="component" value="Unassembled WGS sequence"/>
</dbReference>
<keyword evidence="4 8" id="KW-0032">Aminotransferase</keyword>
<reference evidence="8 9" key="1">
    <citation type="submission" date="2019-10" db="EMBL/GenBank/DDBJ databases">
        <title>Glaciimonas soli sp. nov., a psychrophilic bacterium isolated from the forest soil of a high elevation mountain in Taiwan.</title>
        <authorList>
            <person name="Wang L.-T."/>
            <person name="Shieh W.Y."/>
        </authorList>
    </citation>
    <scope>NUCLEOTIDE SEQUENCE [LARGE SCALE GENOMIC DNA]</scope>
    <source>
        <strain evidence="8 9">GS1</strain>
    </source>
</reference>
<evidence type="ECO:0000259" key="7">
    <source>
        <dbReference type="Pfam" id="PF00155"/>
    </source>
</evidence>
<dbReference type="PRINTS" id="PR00799">
    <property type="entry name" value="TRANSAMINASE"/>
</dbReference>
<comment type="similarity">
    <text evidence="2">Belongs to the class-I pyridoxal-phosphate-dependent aminotransferase family.</text>
</comment>
<dbReference type="GO" id="GO:0005829">
    <property type="term" value="C:cytosol"/>
    <property type="evidence" value="ECO:0007669"/>
    <property type="project" value="TreeGrafter"/>
</dbReference>
<evidence type="ECO:0000256" key="3">
    <source>
        <dbReference type="ARBA" id="ARBA00011738"/>
    </source>
</evidence>
<dbReference type="RefSeq" id="WP_153234097.1">
    <property type="nucleotide sequence ID" value="NZ_WINI01000003.1"/>
</dbReference>
<dbReference type="PANTHER" id="PTHR11879">
    <property type="entry name" value="ASPARTATE AMINOTRANSFERASE"/>
    <property type="match status" value="1"/>
</dbReference>
<dbReference type="PANTHER" id="PTHR11879:SF37">
    <property type="entry name" value="AROMATIC-AMINO-ACID AMINOTRANSFERASE"/>
    <property type="match status" value="1"/>
</dbReference>